<sequence length="421" mass="47085">MSTPLITASQARRTSLAAQHLHLPRPERTTGRHLGRILDRLQVVQIDSVNVLARAHLMPLYSRLGPYPVEALTRRWQRSPRTWTEYWAHEASLVPSPLRPALITLQRREWMRAHRMEESRREEIAAQVIEVLRSSRPLTARQLESKVQSGARSTGHWGWNWSDVKRVLEDLFVDGVVTSAGRTAQFERRYALAERVLVPDALPGPAGLPSAEEAALQLVRAAAPALGVATLASLADYYRIRQDQVRGAVGILEGTGELEPVRLQTWSGTERPAWRHAAARTPRTVTARALLNPFDPQVFHRPRVEELFGVRYRIGIYTPAAQRTRGYYPLLFLLGEHLVAQVDLAAERAAGRLSVRGVWSEQTGPDDGRSPLREISRELVEELAQLAGWLGLGEVVMAPEAPGDLVPEVTRALRELSGNRP</sequence>
<reference evidence="1 2" key="1">
    <citation type="submission" date="2016-10" db="EMBL/GenBank/DDBJ databases">
        <authorList>
            <person name="de Groot N.N."/>
        </authorList>
    </citation>
    <scope>NUCLEOTIDE SEQUENCE [LARGE SCALE GENOMIC DNA]</scope>
    <source>
        <strain evidence="1 2">CGMCC 1.7054</strain>
    </source>
</reference>
<dbReference type="Proteomes" id="UP000198881">
    <property type="component" value="Unassembled WGS sequence"/>
</dbReference>
<organism evidence="1 2">
    <name type="scientific">Micrococcus terreus</name>
    <dbReference type="NCBI Taxonomy" id="574650"/>
    <lineage>
        <taxon>Bacteria</taxon>
        <taxon>Bacillati</taxon>
        <taxon>Actinomycetota</taxon>
        <taxon>Actinomycetes</taxon>
        <taxon>Micrococcales</taxon>
        <taxon>Micrococcaceae</taxon>
        <taxon>Micrococcus</taxon>
    </lineage>
</organism>
<keyword evidence="2" id="KW-1185">Reference proteome</keyword>
<protein>
    <recommendedName>
        <fullName evidence="3">Winged helix-turn-helix domain-containing protein</fullName>
    </recommendedName>
</protein>
<dbReference type="InterPro" id="IPR009351">
    <property type="entry name" value="AlkZ-like"/>
</dbReference>
<dbReference type="PANTHER" id="PTHR30528">
    <property type="entry name" value="CYTOPLASMIC PROTEIN"/>
    <property type="match status" value="1"/>
</dbReference>
<dbReference type="PANTHER" id="PTHR30528:SF0">
    <property type="entry name" value="CYTOPLASMIC PROTEIN"/>
    <property type="match status" value="1"/>
</dbReference>
<dbReference type="AlphaFoldDB" id="A0A1I7MF15"/>
<dbReference type="STRING" id="574650.SAMN04487966_101432"/>
<proteinExistence type="predicted"/>
<evidence type="ECO:0008006" key="3">
    <source>
        <dbReference type="Google" id="ProtNLM"/>
    </source>
</evidence>
<accession>A0A1I7MF15</accession>
<evidence type="ECO:0000313" key="1">
    <source>
        <dbReference type="EMBL" id="SFV20537.1"/>
    </source>
</evidence>
<evidence type="ECO:0000313" key="2">
    <source>
        <dbReference type="Proteomes" id="UP000198881"/>
    </source>
</evidence>
<gene>
    <name evidence="1" type="ORF">SAMN04487966_101432</name>
</gene>
<name>A0A1I7MF15_9MICC</name>
<dbReference type="EMBL" id="FPCG01000001">
    <property type="protein sequence ID" value="SFV20537.1"/>
    <property type="molecule type" value="Genomic_DNA"/>
</dbReference>
<dbReference type="RefSeq" id="WP_245760531.1">
    <property type="nucleotide sequence ID" value="NZ_FPCG01000001.1"/>
</dbReference>
<dbReference type="Pfam" id="PF06224">
    <property type="entry name" value="AlkZ-like"/>
    <property type="match status" value="1"/>
</dbReference>